<sequence>MTRKSPNHFSLLDMIYTQDKKKFTFPGSASGLKLTPDILSSEYSDKIFELVDEVSRANFEFEVPATVGDTSVQ</sequence>
<comment type="caution">
    <text evidence="1">The sequence shown here is derived from an EMBL/GenBank/DDBJ whole genome shotgun (WGS) entry which is preliminary data.</text>
</comment>
<dbReference type="AlphaFoldDB" id="A0A3M7SGS7"/>
<gene>
    <name evidence="1" type="ORF">BpHYR1_042227</name>
</gene>
<dbReference type="Proteomes" id="UP000276133">
    <property type="component" value="Unassembled WGS sequence"/>
</dbReference>
<accession>A0A3M7SGS7</accession>
<evidence type="ECO:0000313" key="1">
    <source>
        <dbReference type="EMBL" id="RNA34956.1"/>
    </source>
</evidence>
<proteinExistence type="predicted"/>
<evidence type="ECO:0000313" key="2">
    <source>
        <dbReference type="Proteomes" id="UP000276133"/>
    </source>
</evidence>
<reference evidence="1 2" key="1">
    <citation type="journal article" date="2018" name="Sci. Rep.">
        <title>Genomic signatures of local adaptation to the degree of environmental predictability in rotifers.</title>
        <authorList>
            <person name="Franch-Gras L."/>
            <person name="Hahn C."/>
            <person name="Garcia-Roger E.M."/>
            <person name="Carmona M.J."/>
            <person name="Serra M."/>
            <person name="Gomez A."/>
        </authorList>
    </citation>
    <scope>NUCLEOTIDE SEQUENCE [LARGE SCALE GENOMIC DNA]</scope>
    <source>
        <strain evidence="1">HYR1</strain>
    </source>
</reference>
<dbReference type="EMBL" id="REGN01001394">
    <property type="protein sequence ID" value="RNA34956.1"/>
    <property type="molecule type" value="Genomic_DNA"/>
</dbReference>
<name>A0A3M7SGS7_BRAPC</name>
<protein>
    <submittedName>
        <fullName evidence="1">Uncharacterized protein</fullName>
    </submittedName>
</protein>
<organism evidence="1 2">
    <name type="scientific">Brachionus plicatilis</name>
    <name type="common">Marine rotifer</name>
    <name type="synonym">Brachionus muelleri</name>
    <dbReference type="NCBI Taxonomy" id="10195"/>
    <lineage>
        <taxon>Eukaryota</taxon>
        <taxon>Metazoa</taxon>
        <taxon>Spiralia</taxon>
        <taxon>Gnathifera</taxon>
        <taxon>Rotifera</taxon>
        <taxon>Eurotatoria</taxon>
        <taxon>Monogononta</taxon>
        <taxon>Pseudotrocha</taxon>
        <taxon>Ploima</taxon>
        <taxon>Brachionidae</taxon>
        <taxon>Brachionus</taxon>
    </lineage>
</organism>
<keyword evidence="2" id="KW-1185">Reference proteome</keyword>